<dbReference type="SUPFAM" id="SSF81411">
    <property type="entry name" value="Mitochondrial cytochrome c oxidase subunit VIa"/>
    <property type="match status" value="1"/>
</dbReference>
<evidence type="ECO:0000256" key="2">
    <source>
        <dbReference type="ARBA" id="ARBA00022792"/>
    </source>
</evidence>
<evidence type="ECO:0000256" key="3">
    <source>
        <dbReference type="ARBA" id="ARBA00022946"/>
    </source>
</evidence>
<sequence>MALSTLKLIRGISTAAARYASSSSGLPPAIEAMNQATRHLPQWEKALHHAKHHAPAGSRKWKYISLASVPVMIFFSIKIGHHHMTHEPERMEYHPGITYLWIVRKPFPWRDGKTPLFYNPKVNPIPGIGYEDEQE</sequence>
<keyword evidence="3" id="KW-0809">Transit peptide</keyword>
<dbReference type="KEGG" id="btab:109031925"/>
<dbReference type="PANTHER" id="PTHR11504">
    <property type="entry name" value="CYTOCHROME C OXIDASE POLYPEPTIDE VIA"/>
    <property type="match status" value="1"/>
</dbReference>
<evidence type="ECO:0000313" key="7">
    <source>
        <dbReference type="EMBL" id="CAH0383775.1"/>
    </source>
</evidence>
<evidence type="ECO:0000256" key="6">
    <source>
        <dbReference type="RuleBase" id="RU004396"/>
    </source>
</evidence>
<evidence type="ECO:0000256" key="4">
    <source>
        <dbReference type="ARBA" id="ARBA00023128"/>
    </source>
</evidence>
<name>A0A9P0A0N4_BEMTA</name>
<dbReference type="EMBL" id="OU963871">
    <property type="protein sequence ID" value="CAH0383775.1"/>
    <property type="molecule type" value="Genomic_DNA"/>
</dbReference>
<organism evidence="7 8">
    <name type="scientific">Bemisia tabaci</name>
    <name type="common">Sweetpotato whitefly</name>
    <name type="synonym">Aleurodes tabaci</name>
    <dbReference type="NCBI Taxonomy" id="7038"/>
    <lineage>
        <taxon>Eukaryota</taxon>
        <taxon>Metazoa</taxon>
        <taxon>Ecdysozoa</taxon>
        <taxon>Arthropoda</taxon>
        <taxon>Hexapoda</taxon>
        <taxon>Insecta</taxon>
        <taxon>Pterygota</taxon>
        <taxon>Neoptera</taxon>
        <taxon>Paraneoptera</taxon>
        <taxon>Hemiptera</taxon>
        <taxon>Sternorrhyncha</taxon>
        <taxon>Aleyrodoidea</taxon>
        <taxon>Aleyrodidae</taxon>
        <taxon>Aleyrodinae</taxon>
        <taxon>Bemisia</taxon>
    </lineage>
</organism>
<dbReference type="GO" id="GO:0030234">
    <property type="term" value="F:enzyme regulator activity"/>
    <property type="evidence" value="ECO:0007669"/>
    <property type="project" value="TreeGrafter"/>
</dbReference>
<comment type="similarity">
    <text evidence="6">Belongs to the cytochrome c oxidase subunit 6A family.</text>
</comment>
<dbReference type="InterPro" id="IPR036418">
    <property type="entry name" value="Cyt_c_oxidase_su6a_sf"/>
</dbReference>
<dbReference type="GO" id="GO:0006123">
    <property type="term" value="P:mitochondrial electron transport, cytochrome c to oxygen"/>
    <property type="evidence" value="ECO:0007669"/>
    <property type="project" value="TreeGrafter"/>
</dbReference>
<dbReference type="GO" id="GO:0005743">
    <property type="term" value="C:mitochondrial inner membrane"/>
    <property type="evidence" value="ECO:0007669"/>
    <property type="project" value="UniProtKB-SubCell"/>
</dbReference>
<proteinExistence type="inferred from homology"/>
<dbReference type="Pfam" id="PF02046">
    <property type="entry name" value="COX6A"/>
    <property type="match status" value="1"/>
</dbReference>
<keyword evidence="5" id="KW-0472">Membrane</keyword>
<keyword evidence="4" id="KW-0496">Mitochondrion</keyword>
<dbReference type="Proteomes" id="UP001152759">
    <property type="component" value="Chromosome 10"/>
</dbReference>
<evidence type="ECO:0000256" key="5">
    <source>
        <dbReference type="ARBA" id="ARBA00023136"/>
    </source>
</evidence>
<dbReference type="InterPro" id="IPR001349">
    <property type="entry name" value="Cyt_c_oxidase_su6a"/>
</dbReference>
<evidence type="ECO:0000256" key="1">
    <source>
        <dbReference type="ARBA" id="ARBA00004273"/>
    </source>
</evidence>
<protein>
    <submittedName>
        <fullName evidence="7">Uncharacterized protein</fullName>
    </submittedName>
</protein>
<evidence type="ECO:0000313" key="8">
    <source>
        <dbReference type="Proteomes" id="UP001152759"/>
    </source>
</evidence>
<keyword evidence="8" id="KW-1185">Reference proteome</keyword>
<keyword evidence="2" id="KW-0999">Mitochondrion inner membrane</keyword>
<reference evidence="7" key="1">
    <citation type="submission" date="2021-12" db="EMBL/GenBank/DDBJ databases">
        <authorList>
            <person name="King R."/>
        </authorList>
    </citation>
    <scope>NUCLEOTIDE SEQUENCE</scope>
</reference>
<gene>
    <name evidence="7" type="ORF">BEMITA_LOCUS3191</name>
</gene>
<dbReference type="Gene3D" id="4.10.95.10">
    <property type="entry name" value="Cytochrome c oxidase, subunit VIa"/>
    <property type="match status" value="1"/>
</dbReference>
<accession>A0A9P0A0N4</accession>
<dbReference type="AlphaFoldDB" id="A0A9P0A0N4"/>
<dbReference type="PANTHER" id="PTHR11504:SF0">
    <property type="entry name" value="CYTOCHROME C OXIDASE SUBUNIT"/>
    <property type="match status" value="1"/>
</dbReference>
<comment type="subcellular location">
    <subcellularLocation>
        <location evidence="1">Mitochondrion inner membrane</location>
    </subcellularLocation>
</comment>